<organism evidence="2 3">
    <name type="scientific">Pleuronectes platessa</name>
    <name type="common">European plaice</name>
    <dbReference type="NCBI Taxonomy" id="8262"/>
    <lineage>
        <taxon>Eukaryota</taxon>
        <taxon>Metazoa</taxon>
        <taxon>Chordata</taxon>
        <taxon>Craniata</taxon>
        <taxon>Vertebrata</taxon>
        <taxon>Euteleostomi</taxon>
        <taxon>Actinopterygii</taxon>
        <taxon>Neopterygii</taxon>
        <taxon>Teleostei</taxon>
        <taxon>Neoteleostei</taxon>
        <taxon>Acanthomorphata</taxon>
        <taxon>Carangaria</taxon>
        <taxon>Pleuronectiformes</taxon>
        <taxon>Pleuronectoidei</taxon>
        <taxon>Pleuronectidae</taxon>
        <taxon>Pleuronectes</taxon>
    </lineage>
</organism>
<keyword evidence="3" id="KW-1185">Reference proteome</keyword>
<reference evidence="2" key="1">
    <citation type="submission" date="2020-03" db="EMBL/GenBank/DDBJ databases">
        <authorList>
            <person name="Weist P."/>
        </authorList>
    </citation>
    <scope>NUCLEOTIDE SEQUENCE</scope>
</reference>
<feature type="region of interest" description="Disordered" evidence="1">
    <location>
        <begin position="1"/>
        <end position="21"/>
    </location>
</feature>
<protein>
    <submittedName>
        <fullName evidence="2">Uncharacterized protein</fullName>
    </submittedName>
</protein>
<dbReference type="Proteomes" id="UP001153269">
    <property type="component" value="Unassembled WGS sequence"/>
</dbReference>
<accession>A0A9N7YQ61</accession>
<evidence type="ECO:0000256" key="1">
    <source>
        <dbReference type="SAM" id="MobiDB-lite"/>
    </source>
</evidence>
<dbReference type="EMBL" id="CADEAL010002429">
    <property type="protein sequence ID" value="CAB1440289.1"/>
    <property type="molecule type" value="Genomic_DNA"/>
</dbReference>
<dbReference type="AlphaFoldDB" id="A0A9N7YQ61"/>
<evidence type="ECO:0000313" key="2">
    <source>
        <dbReference type="EMBL" id="CAB1440289.1"/>
    </source>
</evidence>
<evidence type="ECO:0000313" key="3">
    <source>
        <dbReference type="Proteomes" id="UP001153269"/>
    </source>
</evidence>
<proteinExistence type="predicted"/>
<comment type="caution">
    <text evidence="2">The sequence shown here is derived from an EMBL/GenBank/DDBJ whole genome shotgun (WGS) entry which is preliminary data.</text>
</comment>
<gene>
    <name evidence="2" type="ORF">PLEPLA_LOCUS28055</name>
</gene>
<sequence length="234" mass="25892">MEVEAGGLRPRGGDGGSIQATDSRRRFHYIKTFLNNKPAVSAGEDIHKSRQTGQRTVFGHRDVTEEDVLFTEASLVQQQPGKTNSQSVCCVSDKHVHHFNIHSVLLPNSDDYCLTTEVRASPTWSAGVGSFLFVPSVFRKFLVKKVSTLERVLDVRGPDLNNAAALASALPVSSIRSILKLLKDCPDQQTPEDRQLVRKCMSRTLVKILNESELNGRAGLVWRDHLELGSEDVS</sequence>
<name>A0A9N7YQ61_PLEPL</name>